<organism evidence="2 3">
    <name type="scientific">Monilinia laxa</name>
    <name type="common">Brown rot fungus</name>
    <name type="synonym">Sclerotinia laxa</name>
    <dbReference type="NCBI Taxonomy" id="61186"/>
    <lineage>
        <taxon>Eukaryota</taxon>
        <taxon>Fungi</taxon>
        <taxon>Dikarya</taxon>
        <taxon>Ascomycota</taxon>
        <taxon>Pezizomycotina</taxon>
        <taxon>Leotiomycetes</taxon>
        <taxon>Helotiales</taxon>
        <taxon>Sclerotiniaceae</taxon>
        <taxon>Monilinia</taxon>
    </lineage>
</organism>
<reference evidence="2 3" key="1">
    <citation type="submission" date="2019-06" db="EMBL/GenBank/DDBJ databases">
        <title>Genome Sequence of the Brown Rot Fungal Pathogen Monilinia laxa.</title>
        <authorList>
            <person name="De Miccolis Angelini R.M."/>
            <person name="Landi L."/>
            <person name="Abate D."/>
            <person name="Pollastro S."/>
            <person name="Romanazzi G."/>
            <person name="Faretra F."/>
        </authorList>
    </citation>
    <scope>NUCLEOTIDE SEQUENCE [LARGE SCALE GENOMIC DNA]</scope>
    <source>
        <strain evidence="2 3">Mlax316</strain>
    </source>
</reference>
<dbReference type="AlphaFoldDB" id="A0A5N6KC00"/>
<feature type="region of interest" description="Disordered" evidence="1">
    <location>
        <begin position="61"/>
        <end position="82"/>
    </location>
</feature>
<dbReference type="OrthoDB" id="3467823at2759"/>
<sequence length="143" mass="16013">MANNTTNDNWFLIKMTRWENGHNTSSVPLPVAINAGSKKSELDSVYEAVWSHFMELEQNISKPRDRKNLPTGAGPRAGDGIEGLSVNWQGSVSDEWSAKEETLITEKNLAGIWQRLLKTPNAIIHCIVKDRKLGDIDWSPTII</sequence>
<evidence type="ECO:0000256" key="1">
    <source>
        <dbReference type="SAM" id="MobiDB-lite"/>
    </source>
</evidence>
<accession>A0A5N6KC00</accession>
<gene>
    <name evidence="2" type="ORF">EYC80_002894</name>
</gene>
<protein>
    <submittedName>
        <fullName evidence="2">Uncharacterized protein</fullName>
    </submittedName>
</protein>
<name>A0A5N6KC00_MONLA</name>
<dbReference type="Proteomes" id="UP000326757">
    <property type="component" value="Unassembled WGS sequence"/>
</dbReference>
<evidence type="ECO:0000313" key="2">
    <source>
        <dbReference type="EMBL" id="KAB8300970.1"/>
    </source>
</evidence>
<comment type="caution">
    <text evidence="2">The sequence shown here is derived from an EMBL/GenBank/DDBJ whole genome shotgun (WGS) entry which is preliminary data.</text>
</comment>
<evidence type="ECO:0000313" key="3">
    <source>
        <dbReference type="Proteomes" id="UP000326757"/>
    </source>
</evidence>
<proteinExistence type="predicted"/>
<keyword evidence="3" id="KW-1185">Reference proteome</keyword>
<dbReference type="EMBL" id="VIGI01000004">
    <property type="protein sequence ID" value="KAB8300970.1"/>
    <property type="molecule type" value="Genomic_DNA"/>
</dbReference>